<comment type="caution">
    <text evidence="1">The sequence shown here is derived from an EMBL/GenBank/DDBJ whole genome shotgun (WGS) entry which is preliminary data.</text>
</comment>
<evidence type="ECO:0000313" key="1">
    <source>
        <dbReference type="EMBL" id="KAL3643728.1"/>
    </source>
</evidence>
<dbReference type="AlphaFoldDB" id="A0ABD3DNR9"/>
<name>A0ABD3DNR9_9LAMI</name>
<gene>
    <name evidence="1" type="ORF">CASFOL_014543</name>
</gene>
<protein>
    <submittedName>
        <fullName evidence="1">Uncharacterized protein</fullName>
    </submittedName>
</protein>
<reference evidence="2" key="1">
    <citation type="journal article" date="2024" name="IScience">
        <title>Strigolactones Initiate the Formation of Haustorium-like Structures in Castilleja.</title>
        <authorList>
            <person name="Buerger M."/>
            <person name="Peterson D."/>
            <person name="Chory J."/>
        </authorList>
    </citation>
    <scope>NUCLEOTIDE SEQUENCE [LARGE SCALE GENOMIC DNA]</scope>
</reference>
<dbReference type="EMBL" id="JAVIJP010000016">
    <property type="protein sequence ID" value="KAL3643728.1"/>
    <property type="molecule type" value="Genomic_DNA"/>
</dbReference>
<proteinExistence type="predicted"/>
<dbReference type="Proteomes" id="UP001632038">
    <property type="component" value="Unassembled WGS sequence"/>
</dbReference>
<evidence type="ECO:0000313" key="2">
    <source>
        <dbReference type="Proteomes" id="UP001632038"/>
    </source>
</evidence>
<accession>A0ABD3DNR9</accession>
<organism evidence="1 2">
    <name type="scientific">Castilleja foliolosa</name>
    <dbReference type="NCBI Taxonomy" id="1961234"/>
    <lineage>
        <taxon>Eukaryota</taxon>
        <taxon>Viridiplantae</taxon>
        <taxon>Streptophyta</taxon>
        <taxon>Embryophyta</taxon>
        <taxon>Tracheophyta</taxon>
        <taxon>Spermatophyta</taxon>
        <taxon>Magnoliopsida</taxon>
        <taxon>eudicotyledons</taxon>
        <taxon>Gunneridae</taxon>
        <taxon>Pentapetalae</taxon>
        <taxon>asterids</taxon>
        <taxon>lamiids</taxon>
        <taxon>Lamiales</taxon>
        <taxon>Orobanchaceae</taxon>
        <taxon>Pedicularideae</taxon>
        <taxon>Castillejinae</taxon>
        <taxon>Castilleja</taxon>
    </lineage>
</organism>
<keyword evidence="2" id="KW-1185">Reference proteome</keyword>
<sequence>MGCTNVSKPVFVETNLGTRLAAVPGSPDITAKEFKRELERTHLSCFPEIGRIKVNALKVKKRSRFYHLSESLPLKYAFLDSNATWFLQMDVHQIKHLNPNKGKKVEIQRYPFPAILCVLKQKKKRKNRKRKTFKETFSDVVSVSGIIKKYFSDDEEVGSTPYSSVQTVNKRKYYLNRETHAKPEVGKRLLLAKDNLGLNLSNQRPLLSLCRSGNRKMHCKSTAVVRDSVFEMMSEESD</sequence>